<keyword evidence="3" id="KW-1185">Reference proteome</keyword>
<dbReference type="EMBL" id="JAGTAR010000008">
    <property type="protein sequence ID" value="MBR8535304.1"/>
    <property type="molecule type" value="Genomic_DNA"/>
</dbReference>
<organism evidence="2 3">
    <name type="scientific">Carboxylicivirga sediminis</name>
    <dbReference type="NCBI Taxonomy" id="2006564"/>
    <lineage>
        <taxon>Bacteria</taxon>
        <taxon>Pseudomonadati</taxon>
        <taxon>Bacteroidota</taxon>
        <taxon>Bacteroidia</taxon>
        <taxon>Marinilabiliales</taxon>
        <taxon>Marinilabiliaceae</taxon>
        <taxon>Carboxylicivirga</taxon>
    </lineage>
</organism>
<evidence type="ECO:0000256" key="1">
    <source>
        <dbReference type="ARBA" id="ARBA00006479"/>
    </source>
</evidence>
<protein>
    <submittedName>
        <fullName evidence="2">ROK family protein</fullName>
    </submittedName>
</protein>
<dbReference type="PANTHER" id="PTHR18964">
    <property type="entry name" value="ROK (REPRESSOR, ORF, KINASE) FAMILY"/>
    <property type="match status" value="1"/>
</dbReference>
<comment type="caution">
    <text evidence="2">The sequence shown here is derived from an EMBL/GenBank/DDBJ whole genome shotgun (WGS) entry which is preliminary data.</text>
</comment>
<reference evidence="2" key="1">
    <citation type="journal article" date="2018" name="Int. J. Syst. Evol. Microbiol.">
        <title>Carboxylicivirga sediminis sp. nov., isolated from coastal sediment.</title>
        <authorList>
            <person name="Wang F.Q."/>
            <person name="Ren L.H."/>
            <person name="Zou R.J."/>
            <person name="Sun Y.Z."/>
            <person name="Liu X.J."/>
            <person name="Jiang F."/>
            <person name="Liu L.J."/>
        </authorList>
    </citation>
    <scope>NUCLEOTIDE SEQUENCE</scope>
    <source>
        <strain evidence="2">JR1</strain>
    </source>
</reference>
<dbReference type="Gene3D" id="3.30.420.40">
    <property type="match status" value="2"/>
</dbReference>
<dbReference type="InterPro" id="IPR000600">
    <property type="entry name" value="ROK"/>
</dbReference>
<evidence type="ECO:0000313" key="2">
    <source>
        <dbReference type="EMBL" id="MBR8535304.1"/>
    </source>
</evidence>
<comment type="similarity">
    <text evidence="1">Belongs to the ROK (NagC/XylR) family.</text>
</comment>
<dbReference type="Pfam" id="PF00480">
    <property type="entry name" value="ROK"/>
    <property type="match status" value="1"/>
</dbReference>
<name>A0A941IXE1_9BACT</name>
<evidence type="ECO:0000313" key="3">
    <source>
        <dbReference type="Proteomes" id="UP000679220"/>
    </source>
</evidence>
<proteinExistence type="inferred from homology"/>
<dbReference type="Proteomes" id="UP000679220">
    <property type="component" value="Unassembled WGS sequence"/>
</dbReference>
<gene>
    <name evidence="2" type="ORF">KDU71_07015</name>
</gene>
<sequence>MEQTRTIIGVDLGGTNMRAGLVVGDKILEVSSCLVPKTDNAPDVTQALIKTIRDVITPEVEGIGIGVPSLVKSSNGVVYDVQNIPSWKKIPLKDILEKEFELPVCINNDANCFAVGERVYGAGQEYDDFVGLITGTGVGGGIIKNGHLLPDQNCGAGEFGMIPYLEHDYEYYCSGQFFENKYNVSGNELAQKASEGDEKALSVFAEYGTHLGKVIKTILFSVDPKAIVLGGSVSRSFEYYKIAMWKEIATFPYQFVLENFVIVPSVVKEIAILGAAALYIDAVGED</sequence>
<dbReference type="PANTHER" id="PTHR18964:SF149">
    <property type="entry name" value="BIFUNCTIONAL UDP-N-ACETYLGLUCOSAMINE 2-EPIMERASE_N-ACETYLMANNOSAMINE KINASE"/>
    <property type="match status" value="1"/>
</dbReference>
<dbReference type="SUPFAM" id="SSF53067">
    <property type="entry name" value="Actin-like ATPase domain"/>
    <property type="match status" value="1"/>
</dbReference>
<dbReference type="InterPro" id="IPR043129">
    <property type="entry name" value="ATPase_NBD"/>
</dbReference>
<accession>A0A941IXE1</accession>
<dbReference type="AlphaFoldDB" id="A0A941IXE1"/>
<dbReference type="RefSeq" id="WP_212189208.1">
    <property type="nucleotide sequence ID" value="NZ_JAGTAR010000008.1"/>
</dbReference>
<reference evidence="2" key="2">
    <citation type="submission" date="2021-04" db="EMBL/GenBank/DDBJ databases">
        <authorList>
            <person name="Zhang T."/>
            <person name="Zhang Y."/>
            <person name="Lu D."/>
            <person name="Zuo D."/>
            <person name="Du Z."/>
        </authorList>
    </citation>
    <scope>NUCLEOTIDE SEQUENCE</scope>
    <source>
        <strain evidence="2">JR1</strain>
    </source>
</reference>